<proteinExistence type="predicted"/>
<reference evidence="2 3" key="1">
    <citation type="submission" date="2023-03" db="EMBL/GenBank/DDBJ databases">
        <authorList>
            <person name="Pearce D."/>
        </authorList>
    </citation>
    <scope>NUCLEOTIDE SEQUENCE [LARGE SCALE GENOMIC DNA]</scope>
    <source>
        <strain evidence="2">Msz</strain>
    </source>
</reference>
<name>A0ABN8XAE1_9GAMM</name>
<gene>
    <name evidence="2" type="ORF">MSZNOR_4032</name>
</gene>
<organism evidence="2 3">
    <name type="scientific">Methylocaldum szegediense</name>
    <dbReference type="NCBI Taxonomy" id="73780"/>
    <lineage>
        <taxon>Bacteria</taxon>
        <taxon>Pseudomonadati</taxon>
        <taxon>Pseudomonadota</taxon>
        <taxon>Gammaproteobacteria</taxon>
        <taxon>Methylococcales</taxon>
        <taxon>Methylococcaceae</taxon>
        <taxon>Methylocaldum</taxon>
    </lineage>
</organism>
<keyword evidence="3" id="KW-1185">Reference proteome</keyword>
<dbReference type="EMBL" id="OX458333">
    <property type="protein sequence ID" value="CAI8930630.1"/>
    <property type="molecule type" value="Genomic_DNA"/>
</dbReference>
<protein>
    <submittedName>
        <fullName evidence="2">Uncharacterized protein</fullName>
    </submittedName>
</protein>
<evidence type="ECO:0000313" key="3">
    <source>
        <dbReference type="Proteomes" id="UP001162030"/>
    </source>
</evidence>
<sequence length="135" mass="14818">MTLGLLDLSRKLSFSCRSWREAAANAQASEMSSWKRAYSVFIADGRLHLPLAAADRADVPMSERAAGTGVPFPDTGKRPRVGNSEHPACSIEPIVRHTDIPCIREEPGRSGQINVENGVNLPLFVNFRHPIVEPE</sequence>
<accession>A0ABN8XAE1</accession>
<feature type="region of interest" description="Disordered" evidence="1">
    <location>
        <begin position="62"/>
        <end position="87"/>
    </location>
</feature>
<dbReference type="Proteomes" id="UP001162030">
    <property type="component" value="Chromosome"/>
</dbReference>
<evidence type="ECO:0000313" key="2">
    <source>
        <dbReference type="EMBL" id="CAI8930630.1"/>
    </source>
</evidence>
<evidence type="ECO:0000256" key="1">
    <source>
        <dbReference type="SAM" id="MobiDB-lite"/>
    </source>
</evidence>